<reference evidence="2" key="1">
    <citation type="journal article" date="2011" name="Genome Biol.">
        <title>The draft genome of the carcinogenic human liver fluke Clonorchis sinensis.</title>
        <authorList>
            <person name="Wang X."/>
            <person name="Chen W."/>
            <person name="Huang Y."/>
            <person name="Sun J."/>
            <person name="Men J."/>
            <person name="Liu H."/>
            <person name="Luo F."/>
            <person name="Guo L."/>
            <person name="Lv X."/>
            <person name="Deng C."/>
            <person name="Zhou C."/>
            <person name="Fan Y."/>
            <person name="Li X."/>
            <person name="Huang L."/>
            <person name="Hu Y."/>
            <person name="Liang C."/>
            <person name="Hu X."/>
            <person name="Xu J."/>
            <person name="Yu X."/>
        </authorList>
    </citation>
    <scope>NUCLEOTIDE SEQUENCE [LARGE SCALE GENOMIC DNA]</scope>
    <source>
        <strain evidence="2">Henan</strain>
    </source>
</reference>
<keyword evidence="1" id="KW-1133">Transmembrane helix</keyword>
<keyword evidence="3" id="KW-1185">Reference proteome</keyword>
<gene>
    <name evidence="2" type="ORF">CLF_110145</name>
</gene>
<evidence type="ECO:0000256" key="1">
    <source>
        <dbReference type="SAM" id="Phobius"/>
    </source>
</evidence>
<protein>
    <submittedName>
        <fullName evidence="2">Uncharacterized protein</fullName>
    </submittedName>
</protein>
<evidence type="ECO:0000313" key="2">
    <source>
        <dbReference type="EMBL" id="GAA53399.1"/>
    </source>
</evidence>
<feature type="transmembrane region" description="Helical" evidence="1">
    <location>
        <begin position="716"/>
        <end position="735"/>
    </location>
</feature>
<dbReference type="EMBL" id="DF143486">
    <property type="protein sequence ID" value="GAA53399.1"/>
    <property type="molecule type" value="Genomic_DNA"/>
</dbReference>
<proteinExistence type="predicted"/>
<sequence length="901" mass="102778">MGSGKHIQPKNSPLMFTKLIVGGRQDMMFPKLTHRIYEGCTETNKTVMCSTPPYNLSKQFLFVVELHIFTASPKKTTWTAILEKWQPKFQGTEAEQIEKLLKHYSPFKNSLISVREIPGGTNLEMRFAVEKSDFTTCTMSCVEHHAKRVVDHLTSPDAALSVTFQGNSKCQGNWYRGQKSHLAMYTDPTMGEEIFGYRYGELPDASKIREQKRQNTVELGDGAVMLVWSHTNSTPFSGKPKKRSPTIFKAVRTFKLICKSICSAGFTTLWKTSRLNDPLLDPKRSCSFLLFVRLEALGGWQYFHTYMGKPVQWTSRWVSRMFGLCSTLSVPNCHATRRLHEDWDTARLSKPRQGKSRGRGRIRTTDLPALHMYEFYQSGVEATIVRLTAAKNTGTLVGAAAIYAVPNSVKTELWMASVKKKFQRVLTLYPSMNFAASVKKSRRLCNFGDPSALQLYFIVEGHLDRISKHTEWRDLQNERSKVYEEYMNATYESLYKAVPMLQSSKSELHRLSFDSFIIHKDGNINGVFTLIVDAVHLKKIGTVDSYFTINSDVPPGAVFPSRSDPLTKFQVNLIALLAERIDLFDKTFRKYSELSATVFQHNTSIPLAAKAKRIPLVPNHNTNTGHLAQSVAASSILYCPYEICLNMNQALQKYSLENTTVSVTRDGNLQPSRRTVLKAFSQAIRKYFHSRVIVFGGRTWNTLWQLSDKKKRIRTLLTLIYTIILAFSQAIRKYFHSRVIVFGGRTWNTLWQLSDKKKRIRTLLTLIYTIILVLIRWLMNISAGNDDIRVTRVQYHSIHYQASGEKQHFCAQGDLVDSDSRRDEEVRNSGDAHTLAQLVATTSPKKPLVSEIITDKSGRPIRSSLKLRVVNFQPQSQLSTQRRTTNLELPMTDNTRMLFID</sequence>
<keyword evidence="1" id="KW-0812">Transmembrane</keyword>
<dbReference type="AlphaFoldDB" id="G7YKB7"/>
<name>G7YKB7_CLOSI</name>
<accession>G7YKB7</accession>
<keyword evidence="1" id="KW-0472">Membrane</keyword>
<dbReference type="Proteomes" id="UP000008909">
    <property type="component" value="Unassembled WGS sequence"/>
</dbReference>
<reference key="2">
    <citation type="submission" date="2011-10" db="EMBL/GenBank/DDBJ databases">
        <title>The genome and transcriptome sequence of Clonorchis sinensis provide insights into the carcinogenic liver fluke.</title>
        <authorList>
            <person name="Wang X."/>
            <person name="Huang Y."/>
            <person name="Chen W."/>
            <person name="Liu H."/>
            <person name="Guo L."/>
            <person name="Chen Y."/>
            <person name="Luo F."/>
            <person name="Zhou W."/>
            <person name="Sun J."/>
            <person name="Mao Q."/>
            <person name="Liang P."/>
            <person name="Zhou C."/>
            <person name="Tian Y."/>
            <person name="Men J."/>
            <person name="Lv X."/>
            <person name="Huang L."/>
            <person name="Zhou J."/>
            <person name="Hu Y."/>
            <person name="Li R."/>
            <person name="Zhang F."/>
            <person name="Lei H."/>
            <person name="Li X."/>
            <person name="Hu X."/>
            <person name="Liang C."/>
            <person name="Xu J."/>
            <person name="Wu Z."/>
            <person name="Yu X."/>
        </authorList>
    </citation>
    <scope>NUCLEOTIDE SEQUENCE</scope>
    <source>
        <strain>Henan</strain>
    </source>
</reference>
<organism evidence="2 3">
    <name type="scientific">Clonorchis sinensis</name>
    <name type="common">Chinese liver fluke</name>
    <dbReference type="NCBI Taxonomy" id="79923"/>
    <lineage>
        <taxon>Eukaryota</taxon>
        <taxon>Metazoa</taxon>
        <taxon>Spiralia</taxon>
        <taxon>Lophotrochozoa</taxon>
        <taxon>Platyhelminthes</taxon>
        <taxon>Trematoda</taxon>
        <taxon>Digenea</taxon>
        <taxon>Opisthorchiida</taxon>
        <taxon>Opisthorchiata</taxon>
        <taxon>Opisthorchiidae</taxon>
        <taxon>Clonorchis</taxon>
    </lineage>
</organism>
<evidence type="ECO:0000313" key="3">
    <source>
        <dbReference type="Proteomes" id="UP000008909"/>
    </source>
</evidence>
<feature type="transmembrane region" description="Helical" evidence="1">
    <location>
        <begin position="760"/>
        <end position="779"/>
    </location>
</feature>